<keyword evidence="8" id="KW-0456">Lyase</keyword>
<keyword evidence="7" id="KW-0443">Lipid metabolism</keyword>
<keyword evidence="6" id="KW-0520">NAD</keyword>
<evidence type="ECO:0000256" key="6">
    <source>
        <dbReference type="ARBA" id="ARBA00023027"/>
    </source>
</evidence>
<protein>
    <submittedName>
        <fullName evidence="13">3-hydroxyacyl-CoA dehydrogenase</fullName>
    </submittedName>
</protein>
<dbReference type="InterPro" id="IPR050136">
    <property type="entry name" value="FA_oxidation_alpha_subunit"/>
</dbReference>
<evidence type="ECO:0000256" key="4">
    <source>
        <dbReference type="ARBA" id="ARBA00022963"/>
    </source>
</evidence>
<sequence length="714" mass="77678">MGEFAYEKDADGIVTITMDMDGPVNAMNAQFWPLFSDTMDRIEAEKDLKGVIWTSAKDTFFAGGDLNMLKSIEPDQVEDLFNSVEATKAVMRRQEKLPVPVVAAINGAALGGGYEICLACNYRIAADNPKTKIGLPEVTLGLLPGGGGVVRLTWLLGMEAAMPFLLEGRQVSPDKALKAGLIHEVVPADRMLARAKEWILSVQGDEAAVTQPWDTKGYRIPGGPSTSPKNMTRIAGAAAMLFKKTRGLMPAPVKILDIMTEAAGKVDFDTAQRYESRKFVSLTPLATTKNMIETLFFGMNKVNGGASRPKGIPPSKVERLGILGAGMMGQGIAYSAAMAGIPVVLKDMTVEAAERGKAYTAKLLDKRVKQGRMSAEKRDAVLGLITPTDKTDDLKGCDLIIEAVFEKIDVKDAVLAEHESLLAENGIWGSNTSTLPITRLATGSARPENFVGLHFFSPVDKMPLLEIIAGEKTSDETLARAFDFARQIRKTPIIVGDSTGFYTSRTIGTKIIEAVELVAEGHDPVRVDNLSRLTGMPTGMLSLLDEVQIKLVVDIYNTQVEMGLLDPEQEQNPGARAMLAEMISQHGRHGRATGKGFYDYSEEGKTIWPGLAAWRKEDARISDEDIQDRILFRAVLESLRCLEEGVLRSVADGNVGSILGIGAPVHTGGYIQFVNTYGPERFMKRCEELAAKYGPRFAPPEILKRHVAENRAFA</sequence>
<dbReference type="InterPro" id="IPR006176">
    <property type="entry name" value="3-OHacyl-CoA_DH_NAD-bd"/>
</dbReference>
<organism evidence="13 14">
    <name type="scientific">Ruegeria marisrubri</name>
    <dbReference type="NCBI Taxonomy" id="1685379"/>
    <lineage>
        <taxon>Bacteria</taxon>
        <taxon>Pseudomonadati</taxon>
        <taxon>Pseudomonadota</taxon>
        <taxon>Alphaproteobacteria</taxon>
        <taxon>Rhodobacterales</taxon>
        <taxon>Roseobacteraceae</taxon>
        <taxon>Ruegeria</taxon>
    </lineage>
</organism>
<evidence type="ECO:0000259" key="11">
    <source>
        <dbReference type="Pfam" id="PF00725"/>
    </source>
</evidence>
<dbReference type="PANTHER" id="PTHR43612:SF3">
    <property type="entry name" value="TRIFUNCTIONAL ENZYME SUBUNIT ALPHA, MITOCHONDRIAL"/>
    <property type="match status" value="1"/>
</dbReference>
<dbReference type="SUPFAM" id="SSF52096">
    <property type="entry name" value="ClpP/crotonase"/>
    <property type="match status" value="1"/>
</dbReference>
<keyword evidence="5" id="KW-0560">Oxidoreductase</keyword>
<evidence type="ECO:0000256" key="2">
    <source>
        <dbReference type="ARBA" id="ARBA00007005"/>
    </source>
</evidence>
<accession>A0A0X3TKE2</accession>
<keyword evidence="14" id="KW-1185">Reference proteome</keyword>
<dbReference type="InterPro" id="IPR001753">
    <property type="entry name" value="Enoyl-CoA_hydra/iso"/>
</dbReference>
<evidence type="ECO:0000313" key="13">
    <source>
        <dbReference type="EMBL" id="KUJ76252.1"/>
    </source>
</evidence>
<keyword evidence="4" id="KW-0442">Lipid degradation</keyword>
<dbReference type="Gene3D" id="1.10.1040.50">
    <property type="match status" value="1"/>
</dbReference>
<dbReference type="InterPro" id="IPR008927">
    <property type="entry name" value="6-PGluconate_DH-like_C_sf"/>
</dbReference>
<dbReference type="GO" id="GO:0006635">
    <property type="term" value="P:fatty acid beta-oxidation"/>
    <property type="evidence" value="ECO:0007669"/>
    <property type="project" value="UniProtKB-UniPathway"/>
</dbReference>
<dbReference type="STRING" id="1685379.AVO45_13160"/>
<feature type="domain" description="3-hydroxyacyl-CoA dehydrogenase NAD binding" evidence="12">
    <location>
        <begin position="320"/>
        <end position="497"/>
    </location>
</feature>
<name>A0A0X3TKE2_9RHOB</name>
<comment type="catalytic activity">
    <reaction evidence="10">
        <text>a (3S)-3-hydroxyacyl-CoA + NAD(+) = a 3-oxoacyl-CoA + NADH + H(+)</text>
        <dbReference type="Rhea" id="RHEA:22432"/>
        <dbReference type="ChEBI" id="CHEBI:15378"/>
        <dbReference type="ChEBI" id="CHEBI:57318"/>
        <dbReference type="ChEBI" id="CHEBI:57540"/>
        <dbReference type="ChEBI" id="CHEBI:57945"/>
        <dbReference type="ChEBI" id="CHEBI:90726"/>
        <dbReference type="EC" id="1.1.1.35"/>
    </reaction>
</comment>
<reference evidence="13 14" key="1">
    <citation type="submission" date="2015-12" db="EMBL/GenBank/DDBJ databases">
        <authorList>
            <person name="Shamseldin A."/>
            <person name="Moawad H."/>
            <person name="Abd El-Rahim W.M."/>
            <person name="Sadowsky M.J."/>
        </authorList>
    </citation>
    <scope>NUCLEOTIDE SEQUENCE [LARGE SCALE GENOMIC DNA]</scope>
    <source>
        <strain evidence="13 14">ZGT118</strain>
    </source>
</reference>
<dbReference type="Gene3D" id="3.90.226.10">
    <property type="entry name" value="2-enoyl-CoA Hydratase, Chain A, domain 1"/>
    <property type="match status" value="1"/>
</dbReference>
<evidence type="ECO:0000256" key="9">
    <source>
        <dbReference type="ARBA" id="ARBA00023268"/>
    </source>
</evidence>
<evidence type="ECO:0000256" key="8">
    <source>
        <dbReference type="ARBA" id="ARBA00023239"/>
    </source>
</evidence>
<dbReference type="InterPro" id="IPR029045">
    <property type="entry name" value="ClpP/crotonase-like_dom_sf"/>
</dbReference>
<dbReference type="InterPro" id="IPR006108">
    <property type="entry name" value="3HC_DH_C"/>
</dbReference>
<feature type="domain" description="3-hydroxyacyl-CoA dehydrogenase C-terminal" evidence="11">
    <location>
        <begin position="500"/>
        <end position="600"/>
    </location>
</feature>
<comment type="pathway">
    <text evidence="1">Lipid metabolism; fatty acid beta-oxidation.</text>
</comment>
<dbReference type="FunFam" id="3.40.50.720:FF:000009">
    <property type="entry name" value="Fatty oxidation complex, alpha subunit"/>
    <property type="match status" value="1"/>
</dbReference>
<keyword evidence="9" id="KW-0511">Multifunctional enzyme</keyword>
<dbReference type="OrthoDB" id="9771883at2"/>
<keyword evidence="3" id="KW-0276">Fatty acid metabolism</keyword>
<dbReference type="CDD" id="cd06558">
    <property type="entry name" value="crotonase-like"/>
    <property type="match status" value="1"/>
</dbReference>
<dbReference type="FunFam" id="3.90.226.10:FF:000047">
    <property type="entry name" value="Probable 3-hydroxyacyl-CoA dehydrogenase"/>
    <property type="match status" value="1"/>
</dbReference>
<dbReference type="Proteomes" id="UP000053791">
    <property type="component" value="Unassembled WGS sequence"/>
</dbReference>
<dbReference type="Gene3D" id="3.40.50.720">
    <property type="entry name" value="NAD(P)-binding Rossmann-like Domain"/>
    <property type="match status" value="1"/>
</dbReference>
<evidence type="ECO:0000256" key="3">
    <source>
        <dbReference type="ARBA" id="ARBA00022832"/>
    </source>
</evidence>
<dbReference type="EMBL" id="LQBQ01000036">
    <property type="protein sequence ID" value="KUJ76252.1"/>
    <property type="molecule type" value="Genomic_DNA"/>
</dbReference>
<evidence type="ECO:0000313" key="14">
    <source>
        <dbReference type="Proteomes" id="UP000053791"/>
    </source>
</evidence>
<dbReference type="RefSeq" id="WP_068349114.1">
    <property type="nucleotide sequence ID" value="NZ_LQBQ01000036.1"/>
</dbReference>
<evidence type="ECO:0000256" key="10">
    <source>
        <dbReference type="ARBA" id="ARBA00049556"/>
    </source>
</evidence>
<dbReference type="GO" id="GO:0016509">
    <property type="term" value="F:long-chain (3S)-3-hydroxyacyl-CoA dehydrogenase (NAD+) activity"/>
    <property type="evidence" value="ECO:0007669"/>
    <property type="project" value="TreeGrafter"/>
</dbReference>
<dbReference type="InterPro" id="IPR036291">
    <property type="entry name" value="NAD(P)-bd_dom_sf"/>
</dbReference>
<comment type="similarity">
    <text evidence="2">In the central section; belongs to the 3-hydroxyacyl-CoA dehydrogenase family.</text>
</comment>
<comment type="caution">
    <text evidence="13">The sequence shown here is derived from an EMBL/GenBank/DDBJ whole genome shotgun (WGS) entry which is preliminary data.</text>
</comment>
<gene>
    <name evidence="13" type="ORF">AVO45_13160</name>
</gene>
<dbReference type="Pfam" id="PF00378">
    <property type="entry name" value="ECH_1"/>
    <property type="match status" value="1"/>
</dbReference>
<evidence type="ECO:0000256" key="1">
    <source>
        <dbReference type="ARBA" id="ARBA00005005"/>
    </source>
</evidence>
<evidence type="ECO:0000256" key="7">
    <source>
        <dbReference type="ARBA" id="ARBA00023098"/>
    </source>
</evidence>
<dbReference type="Pfam" id="PF02737">
    <property type="entry name" value="3HCDH_N"/>
    <property type="match status" value="1"/>
</dbReference>
<dbReference type="AlphaFoldDB" id="A0A0X3TKE2"/>
<proteinExistence type="inferred from homology"/>
<dbReference type="PANTHER" id="PTHR43612">
    <property type="entry name" value="TRIFUNCTIONAL ENZYME SUBUNIT ALPHA"/>
    <property type="match status" value="1"/>
</dbReference>
<evidence type="ECO:0000259" key="12">
    <source>
        <dbReference type="Pfam" id="PF02737"/>
    </source>
</evidence>
<dbReference type="GO" id="GO:0004300">
    <property type="term" value="F:enoyl-CoA hydratase activity"/>
    <property type="evidence" value="ECO:0007669"/>
    <property type="project" value="TreeGrafter"/>
</dbReference>
<dbReference type="UniPathway" id="UPA00659"/>
<dbReference type="SUPFAM" id="SSF48179">
    <property type="entry name" value="6-phosphogluconate dehydrogenase C-terminal domain-like"/>
    <property type="match status" value="2"/>
</dbReference>
<dbReference type="GO" id="GO:0070403">
    <property type="term" value="F:NAD+ binding"/>
    <property type="evidence" value="ECO:0007669"/>
    <property type="project" value="InterPro"/>
</dbReference>
<dbReference type="SUPFAM" id="SSF51735">
    <property type="entry name" value="NAD(P)-binding Rossmann-fold domains"/>
    <property type="match status" value="1"/>
</dbReference>
<evidence type="ECO:0000256" key="5">
    <source>
        <dbReference type="ARBA" id="ARBA00023002"/>
    </source>
</evidence>
<dbReference type="Pfam" id="PF00725">
    <property type="entry name" value="3HCDH"/>
    <property type="match status" value="1"/>
</dbReference>